<organism evidence="4 5">
    <name type="scientific">Kozakia baliensis</name>
    <dbReference type="NCBI Taxonomy" id="153496"/>
    <lineage>
        <taxon>Bacteria</taxon>
        <taxon>Pseudomonadati</taxon>
        <taxon>Pseudomonadota</taxon>
        <taxon>Alphaproteobacteria</taxon>
        <taxon>Acetobacterales</taxon>
        <taxon>Acetobacteraceae</taxon>
        <taxon>Kozakia</taxon>
    </lineage>
</organism>
<dbReference type="GO" id="GO:0015562">
    <property type="term" value="F:efflux transmembrane transporter activity"/>
    <property type="evidence" value="ECO:0007669"/>
    <property type="project" value="InterPro"/>
</dbReference>
<accession>A0A1D8UWA1</accession>
<feature type="chain" id="PRO_5009362519" evidence="2">
    <location>
        <begin position="21"/>
        <end position="500"/>
    </location>
</feature>
<dbReference type="GO" id="GO:0005886">
    <property type="term" value="C:plasma membrane"/>
    <property type="evidence" value="ECO:0007669"/>
    <property type="project" value="UniProtKB-SubCell"/>
</dbReference>
<evidence type="ECO:0000256" key="1">
    <source>
        <dbReference type="ARBA" id="ARBA00007613"/>
    </source>
</evidence>
<keyword evidence="2" id="KW-0564">Palmitate</keyword>
<dbReference type="PANTHER" id="PTHR30203">
    <property type="entry name" value="OUTER MEMBRANE CATION EFFLUX PROTEIN"/>
    <property type="match status" value="1"/>
</dbReference>
<evidence type="ECO:0000256" key="2">
    <source>
        <dbReference type="RuleBase" id="RU362097"/>
    </source>
</evidence>
<dbReference type="InterPro" id="IPR010131">
    <property type="entry name" value="MdtP/NodT-like"/>
</dbReference>
<evidence type="ECO:0000313" key="4">
    <source>
        <dbReference type="EMBL" id="AOX17923.1"/>
    </source>
</evidence>
<feature type="region of interest" description="Disordered" evidence="3">
    <location>
        <begin position="32"/>
        <end position="53"/>
    </location>
</feature>
<sequence length="500" mass="53679">MVKLKRLFSWASALSLSACAIGPNYRQPEAPAHAGYQTGASPDTVRATPDAGAAGAGQRLVQGADTPGDWWSLFQVPELNALVSRALANNASLKAAQGSLKAAYEQTKVQGAPLLPSISAMFNPTRNKTAHAFSPVPGDNSYLYNVHTLQLNISYQPDLWGGLRRQIESQAAQGEMQRFQLEATTNTLINTLIIAVITQASLNAQIKATQEIIANQQHVLDVMEAQQKLGDISEANVMAQRAALTQVQATLPPLHLQAEQAHDQIAMLVGTTPNEILPEATLDEFRLPPTLPVTLPSQLLEQRPDIRAAASQIHSSSAQVGIAIANRLPNVQLSATPGEAVNAMSQFFTPGYGNWTIGATLAQPIFQGFELWHLEREARANLLAATEQYHNTVLTAIQNVADTLHALSDDADALSISAANEDAATKSLKISRGQLSSGDISPLLLRNAQQVELQAKLNLIAAKATRFTDSVALFQAVGGGWWHRNDSGVKAPPTDWRAAF</sequence>
<dbReference type="PANTHER" id="PTHR30203:SF33">
    <property type="entry name" value="BLR4455 PROTEIN"/>
    <property type="match status" value="1"/>
</dbReference>
<comment type="similarity">
    <text evidence="1 2">Belongs to the outer membrane factor (OMF) (TC 1.B.17) family.</text>
</comment>
<dbReference type="Pfam" id="PF02321">
    <property type="entry name" value="OEP"/>
    <property type="match status" value="2"/>
</dbReference>
<evidence type="ECO:0000256" key="3">
    <source>
        <dbReference type="SAM" id="MobiDB-lite"/>
    </source>
</evidence>
<keyword evidence="2" id="KW-1134">Transmembrane beta strand</keyword>
<keyword evidence="5" id="KW-1185">Reference proteome</keyword>
<dbReference type="AlphaFoldDB" id="A0A1D8UWA1"/>
<dbReference type="Gene3D" id="2.20.200.10">
    <property type="entry name" value="Outer membrane efflux proteins (OEP)"/>
    <property type="match status" value="1"/>
</dbReference>
<protein>
    <submittedName>
        <fullName evidence="4">Histidine kinase</fullName>
    </submittedName>
</protein>
<feature type="signal peptide" evidence="2">
    <location>
        <begin position="1"/>
        <end position="20"/>
    </location>
</feature>
<name>A0A1D8UWA1_9PROT</name>
<keyword evidence="4" id="KW-0808">Transferase</keyword>
<dbReference type="InterPro" id="IPR003423">
    <property type="entry name" value="OMP_efflux"/>
</dbReference>
<dbReference type="OrthoDB" id="9783100at2"/>
<dbReference type="Proteomes" id="UP000179145">
    <property type="component" value="Chromosome"/>
</dbReference>
<gene>
    <name evidence="4" type="ORF">A0U89_13220</name>
</gene>
<keyword evidence="2" id="KW-0732">Signal</keyword>
<keyword evidence="2" id="KW-0472">Membrane</keyword>
<dbReference type="STRING" id="153496.A0U89_13220"/>
<keyword evidence="4" id="KW-0418">Kinase</keyword>
<proteinExistence type="inferred from homology"/>
<dbReference type="EMBL" id="CP014674">
    <property type="protein sequence ID" value="AOX17923.1"/>
    <property type="molecule type" value="Genomic_DNA"/>
</dbReference>
<keyword evidence="2" id="KW-0449">Lipoprotein</keyword>
<evidence type="ECO:0000313" key="5">
    <source>
        <dbReference type="Proteomes" id="UP000179145"/>
    </source>
</evidence>
<dbReference type="SUPFAM" id="SSF56954">
    <property type="entry name" value="Outer membrane efflux proteins (OEP)"/>
    <property type="match status" value="1"/>
</dbReference>
<dbReference type="GO" id="GO:0016301">
    <property type="term" value="F:kinase activity"/>
    <property type="evidence" value="ECO:0007669"/>
    <property type="project" value="UniProtKB-KW"/>
</dbReference>
<dbReference type="NCBIfam" id="TIGR01845">
    <property type="entry name" value="outer_NodT"/>
    <property type="match status" value="1"/>
</dbReference>
<dbReference type="PROSITE" id="PS51257">
    <property type="entry name" value="PROKAR_LIPOPROTEIN"/>
    <property type="match status" value="1"/>
</dbReference>
<dbReference type="Gene3D" id="1.20.1600.10">
    <property type="entry name" value="Outer membrane efflux proteins (OEP)"/>
    <property type="match status" value="1"/>
</dbReference>
<dbReference type="eggNOG" id="COG1538">
    <property type="taxonomic scope" value="Bacteria"/>
</dbReference>
<keyword evidence="2" id="KW-0812">Transmembrane</keyword>
<dbReference type="KEGG" id="kba:A0U89_13220"/>
<reference evidence="4 5" key="1">
    <citation type="journal article" date="2016" name="Microb. Cell Fact.">
        <title>Dissection of exopolysaccharide biosynthesis in Kozakia baliensis.</title>
        <authorList>
            <person name="Brandt J.U."/>
            <person name="Jakob F."/>
            <person name="Behr J."/>
            <person name="Geissler A.J."/>
            <person name="Vogel R.F."/>
        </authorList>
    </citation>
    <scope>NUCLEOTIDE SEQUENCE [LARGE SCALE GENOMIC DNA]</scope>
    <source>
        <strain evidence="4 5">DSM 14400</strain>
    </source>
</reference>
<comment type="subcellular location">
    <subcellularLocation>
        <location evidence="2">Cell membrane</location>
        <topology evidence="2">Lipid-anchor</topology>
    </subcellularLocation>
</comment>